<evidence type="ECO:0000313" key="3">
    <source>
        <dbReference type="Proteomes" id="UP000248349"/>
    </source>
</evidence>
<dbReference type="Gene3D" id="1.10.510.10">
    <property type="entry name" value="Transferase(Phosphotransferase) domain 1"/>
    <property type="match status" value="1"/>
</dbReference>
<dbReference type="GO" id="GO:0004674">
    <property type="term" value="F:protein serine/threonine kinase activity"/>
    <property type="evidence" value="ECO:0007669"/>
    <property type="project" value="TreeGrafter"/>
</dbReference>
<dbReference type="SUPFAM" id="SSF56112">
    <property type="entry name" value="Protein kinase-like (PK-like)"/>
    <property type="match status" value="1"/>
</dbReference>
<evidence type="ECO:0000259" key="1">
    <source>
        <dbReference type="PROSITE" id="PS50011"/>
    </source>
</evidence>
<name>A0A318ZGC5_9EURO</name>
<accession>A0A318ZGC5</accession>
<feature type="domain" description="Protein kinase" evidence="1">
    <location>
        <begin position="13"/>
        <end position="340"/>
    </location>
</feature>
<dbReference type="PANTHER" id="PTHR44167:SF24">
    <property type="entry name" value="SERINE_THREONINE-PROTEIN KINASE CHK2"/>
    <property type="match status" value="1"/>
</dbReference>
<dbReference type="PROSITE" id="PS50011">
    <property type="entry name" value="PROTEIN_KINASE_DOM"/>
    <property type="match status" value="1"/>
</dbReference>
<dbReference type="InterPro" id="IPR011009">
    <property type="entry name" value="Kinase-like_dom_sf"/>
</dbReference>
<dbReference type="SMART" id="SM00220">
    <property type="entry name" value="S_TKc"/>
    <property type="match status" value="1"/>
</dbReference>
<dbReference type="AlphaFoldDB" id="A0A318ZGC5"/>
<proteinExistence type="predicted"/>
<dbReference type="PANTHER" id="PTHR44167">
    <property type="entry name" value="OVARIAN-SPECIFIC SERINE/THREONINE-PROTEIN KINASE LOK-RELATED"/>
    <property type="match status" value="1"/>
</dbReference>
<keyword evidence="3" id="KW-1185">Reference proteome</keyword>
<dbReference type="Proteomes" id="UP000248349">
    <property type="component" value="Unassembled WGS sequence"/>
</dbReference>
<dbReference type="Pfam" id="PF00069">
    <property type="entry name" value="Pkinase"/>
    <property type="match status" value="1"/>
</dbReference>
<protein>
    <recommendedName>
        <fullName evidence="1">Protein kinase domain-containing protein</fullName>
    </recommendedName>
</protein>
<sequence>MYSIIRLRTSSKNHLSRNMSSLAPGHILRGTHWSYQISQPLRGDRTQTSSIFKAEVIQACNDNSSTTPRWASIKVASPSDPISVQNLAREYQVYCLPAIASAKCFRTFYDLIDNKTIALEWLDTTLAEVEYQPTTYIYSLISEVLRALLQSCVILEALGFVNTDYKPANVLLSRTKTNDPTAKVGDLGLAVFPAGSRFNCQPYAMRAPEIFLGQACTGPSQVWAIAAMLLSWIRPGILGAWDSPSKFIDDAWSMAKIKRLFPHWIIPTPDEVDDCVLKAVVEGAISCSRDVPDLQAILPFEEETEKVEMPQQLRDLLRLMLVVSPFERPSAAFVLSSKEFGSFEKITKEGSIVS</sequence>
<dbReference type="GeneID" id="37074544"/>
<dbReference type="EMBL" id="KZ821227">
    <property type="protein sequence ID" value="PYH46601.1"/>
    <property type="molecule type" value="Genomic_DNA"/>
</dbReference>
<dbReference type="GO" id="GO:0005524">
    <property type="term" value="F:ATP binding"/>
    <property type="evidence" value="ECO:0007669"/>
    <property type="project" value="InterPro"/>
</dbReference>
<organism evidence="2 3">
    <name type="scientific">Aspergillus saccharolyticus JOP 1030-1</name>
    <dbReference type="NCBI Taxonomy" id="1450539"/>
    <lineage>
        <taxon>Eukaryota</taxon>
        <taxon>Fungi</taxon>
        <taxon>Dikarya</taxon>
        <taxon>Ascomycota</taxon>
        <taxon>Pezizomycotina</taxon>
        <taxon>Eurotiomycetes</taxon>
        <taxon>Eurotiomycetidae</taxon>
        <taxon>Eurotiales</taxon>
        <taxon>Aspergillaceae</taxon>
        <taxon>Aspergillus</taxon>
        <taxon>Aspergillus subgen. Circumdati</taxon>
    </lineage>
</organism>
<reference evidence="2 3" key="1">
    <citation type="submission" date="2016-12" db="EMBL/GenBank/DDBJ databases">
        <title>The genomes of Aspergillus section Nigri reveals drivers in fungal speciation.</title>
        <authorList>
            <consortium name="DOE Joint Genome Institute"/>
            <person name="Vesth T.C."/>
            <person name="Nybo J."/>
            <person name="Theobald S."/>
            <person name="Brandl J."/>
            <person name="Frisvad J.C."/>
            <person name="Nielsen K.F."/>
            <person name="Lyhne E.K."/>
            <person name="Kogle M.E."/>
            <person name="Kuo A."/>
            <person name="Riley R."/>
            <person name="Clum A."/>
            <person name="Nolan M."/>
            <person name="Lipzen A."/>
            <person name="Salamov A."/>
            <person name="Henrissat B."/>
            <person name="Wiebenga A."/>
            <person name="De Vries R.P."/>
            <person name="Grigoriev I.V."/>
            <person name="Mortensen U.H."/>
            <person name="Andersen M.R."/>
            <person name="Baker S.E."/>
        </authorList>
    </citation>
    <scope>NUCLEOTIDE SEQUENCE [LARGE SCALE GENOMIC DNA]</scope>
    <source>
        <strain evidence="2 3">JOP 1030-1</strain>
    </source>
</reference>
<dbReference type="GO" id="GO:0005737">
    <property type="term" value="C:cytoplasm"/>
    <property type="evidence" value="ECO:0007669"/>
    <property type="project" value="TreeGrafter"/>
</dbReference>
<dbReference type="InterPro" id="IPR000719">
    <property type="entry name" value="Prot_kinase_dom"/>
</dbReference>
<evidence type="ECO:0000313" key="2">
    <source>
        <dbReference type="EMBL" id="PYH46601.1"/>
    </source>
</evidence>
<gene>
    <name evidence="2" type="ORF">BP01DRAFT_338092</name>
</gene>
<dbReference type="STRING" id="1450539.A0A318ZGC5"/>
<dbReference type="OrthoDB" id="5979581at2759"/>
<dbReference type="GO" id="GO:0044773">
    <property type="term" value="P:mitotic DNA damage checkpoint signaling"/>
    <property type="evidence" value="ECO:0007669"/>
    <property type="project" value="TreeGrafter"/>
</dbReference>
<dbReference type="GO" id="GO:0005634">
    <property type="term" value="C:nucleus"/>
    <property type="evidence" value="ECO:0007669"/>
    <property type="project" value="TreeGrafter"/>
</dbReference>
<dbReference type="RefSeq" id="XP_025432583.1">
    <property type="nucleotide sequence ID" value="XM_025573316.1"/>
</dbReference>